<comment type="caution">
    <text evidence="2">The sequence shown here is derived from an EMBL/GenBank/DDBJ whole genome shotgun (WGS) entry which is preliminary data.</text>
</comment>
<organism evidence="2 3">
    <name type="scientific">Turnera subulata</name>
    <dbReference type="NCBI Taxonomy" id="218843"/>
    <lineage>
        <taxon>Eukaryota</taxon>
        <taxon>Viridiplantae</taxon>
        <taxon>Streptophyta</taxon>
        <taxon>Embryophyta</taxon>
        <taxon>Tracheophyta</taxon>
        <taxon>Spermatophyta</taxon>
        <taxon>Magnoliopsida</taxon>
        <taxon>eudicotyledons</taxon>
        <taxon>Gunneridae</taxon>
        <taxon>Pentapetalae</taxon>
        <taxon>rosids</taxon>
        <taxon>fabids</taxon>
        <taxon>Malpighiales</taxon>
        <taxon>Passifloraceae</taxon>
        <taxon>Turnera</taxon>
    </lineage>
</organism>
<name>A0A9Q0FNB6_9ROSI</name>
<keyword evidence="3" id="KW-1185">Reference proteome</keyword>
<reference evidence="2" key="1">
    <citation type="submission" date="2022-02" db="EMBL/GenBank/DDBJ databases">
        <authorList>
            <person name="Henning P.M."/>
            <person name="McCubbin A.G."/>
            <person name="Shore J.S."/>
        </authorList>
    </citation>
    <scope>NUCLEOTIDE SEQUENCE</scope>
    <source>
        <strain evidence="2">F60SS</strain>
        <tissue evidence="2">Leaves</tissue>
    </source>
</reference>
<dbReference type="Proteomes" id="UP001141552">
    <property type="component" value="Unassembled WGS sequence"/>
</dbReference>
<protein>
    <submittedName>
        <fullName evidence="2">Uncharacterized protein</fullName>
    </submittedName>
</protein>
<reference evidence="2" key="2">
    <citation type="journal article" date="2023" name="Plants (Basel)">
        <title>Annotation of the Turnera subulata (Passifloraceae) Draft Genome Reveals the S-Locus Evolved after the Divergence of Turneroideae from Passifloroideae in a Stepwise Manner.</title>
        <authorList>
            <person name="Henning P.M."/>
            <person name="Roalson E.H."/>
            <person name="Mir W."/>
            <person name="McCubbin A.G."/>
            <person name="Shore J.S."/>
        </authorList>
    </citation>
    <scope>NUCLEOTIDE SEQUENCE</scope>
    <source>
        <strain evidence="2">F60SS</strain>
    </source>
</reference>
<keyword evidence="1" id="KW-1133">Transmembrane helix</keyword>
<accession>A0A9Q0FNB6</accession>
<proteinExistence type="predicted"/>
<gene>
    <name evidence="2" type="ORF">Tsubulata_028477</name>
</gene>
<dbReference type="EMBL" id="JAKUCV010004667">
    <property type="protein sequence ID" value="KAJ4834578.1"/>
    <property type="molecule type" value="Genomic_DNA"/>
</dbReference>
<keyword evidence="1" id="KW-0472">Membrane</keyword>
<sequence length="131" mass="14774">MNALLTEEKTIRFGGGGDTSVGVIVQLPYGRTLRRLRRRQYTAVEEQSWSKTSLTQLIKREEEEEAPPSAVELALEWRKAQRQLLFMVAVARMKGRLVCVILGVALLISCTVSVHLDKIMLVKENPYANGF</sequence>
<evidence type="ECO:0000256" key="1">
    <source>
        <dbReference type="SAM" id="Phobius"/>
    </source>
</evidence>
<evidence type="ECO:0000313" key="3">
    <source>
        <dbReference type="Proteomes" id="UP001141552"/>
    </source>
</evidence>
<feature type="transmembrane region" description="Helical" evidence="1">
    <location>
        <begin position="97"/>
        <end position="116"/>
    </location>
</feature>
<evidence type="ECO:0000313" key="2">
    <source>
        <dbReference type="EMBL" id="KAJ4834578.1"/>
    </source>
</evidence>
<keyword evidence="1" id="KW-0812">Transmembrane</keyword>
<dbReference type="AlphaFoldDB" id="A0A9Q0FNB6"/>